<evidence type="ECO:0000256" key="7">
    <source>
        <dbReference type="ARBA" id="ARBA00023033"/>
    </source>
</evidence>
<evidence type="ECO:0000256" key="6">
    <source>
        <dbReference type="ARBA" id="ARBA00023002"/>
    </source>
</evidence>
<proteinExistence type="inferred from homology"/>
<name>A0A5M3VVZ5_9ACTN</name>
<evidence type="ECO:0000256" key="2">
    <source>
        <dbReference type="ARBA" id="ARBA00009881"/>
    </source>
</evidence>
<evidence type="ECO:0000313" key="12">
    <source>
        <dbReference type="Proteomes" id="UP000334990"/>
    </source>
</evidence>
<dbReference type="GO" id="GO:0018580">
    <property type="term" value="F:nitronate monooxygenase activity"/>
    <property type="evidence" value="ECO:0007669"/>
    <property type="project" value="InterPro"/>
</dbReference>
<keyword evidence="7" id="KW-0503">Monooxygenase</keyword>
<dbReference type="Proteomes" id="UP000334990">
    <property type="component" value="Unassembled WGS sequence"/>
</dbReference>
<dbReference type="SUPFAM" id="SSF51412">
    <property type="entry name" value="Inosine monophosphate dehydrogenase (IMPDH)"/>
    <property type="match status" value="1"/>
</dbReference>
<reference evidence="11 12" key="1">
    <citation type="submission" date="2019-10" db="EMBL/GenBank/DDBJ databases">
        <title>Whole genome shotgun sequence of Acrocarpospora corrugata NBRC 13972.</title>
        <authorList>
            <person name="Ichikawa N."/>
            <person name="Kimura A."/>
            <person name="Kitahashi Y."/>
            <person name="Komaki H."/>
            <person name="Oguchi A."/>
        </authorList>
    </citation>
    <scope>NUCLEOTIDE SEQUENCE [LARGE SCALE GENOMIC DNA]</scope>
    <source>
        <strain evidence="11 12">NBRC 13972</strain>
    </source>
</reference>
<evidence type="ECO:0000256" key="4">
    <source>
        <dbReference type="ARBA" id="ARBA00022630"/>
    </source>
</evidence>
<keyword evidence="4" id="KW-0285">Flavoprotein</keyword>
<keyword evidence="12" id="KW-1185">Reference proteome</keyword>
<feature type="region of interest" description="Disordered" evidence="10">
    <location>
        <begin position="329"/>
        <end position="349"/>
    </location>
</feature>
<evidence type="ECO:0000256" key="5">
    <source>
        <dbReference type="ARBA" id="ARBA00022643"/>
    </source>
</evidence>
<dbReference type="PANTHER" id="PTHR42747:SF3">
    <property type="entry name" value="NITRONATE MONOOXYGENASE-RELATED"/>
    <property type="match status" value="1"/>
</dbReference>
<evidence type="ECO:0000256" key="10">
    <source>
        <dbReference type="SAM" id="MobiDB-lite"/>
    </source>
</evidence>
<evidence type="ECO:0000256" key="9">
    <source>
        <dbReference type="ARBA" id="ARBA00049401"/>
    </source>
</evidence>
<dbReference type="Pfam" id="PF03060">
    <property type="entry name" value="NMO"/>
    <property type="match status" value="1"/>
</dbReference>
<dbReference type="InterPro" id="IPR013785">
    <property type="entry name" value="Aldolase_TIM"/>
</dbReference>
<comment type="caution">
    <text evidence="11">The sequence shown here is derived from an EMBL/GenBank/DDBJ whole genome shotgun (WGS) entry which is preliminary data.</text>
</comment>
<comment type="cofactor">
    <cofactor evidence="1">
        <name>FMN</name>
        <dbReference type="ChEBI" id="CHEBI:58210"/>
    </cofactor>
</comment>
<dbReference type="AlphaFoldDB" id="A0A5M3VVZ5"/>
<evidence type="ECO:0000313" key="11">
    <source>
        <dbReference type="EMBL" id="GER98567.1"/>
    </source>
</evidence>
<dbReference type="CDD" id="cd04730">
    <property type="entry name" value="NPD_like"/>
    <property type="match status" value="1"/>
</dbReference>
<comment type="catalytic activity">
    <reaction evidence="9">
        <text>3 propionate 3-nitronate + 3 O2 + H2O = 3 3-oxopropanoate + 2 nitrate + nitrite + H2O2 + 3 H(+)</text>
        <dbReference type="Rhea" id="RHEA:57332"/>
        <dbReference type="ChEBI" id="CHEBI:15377"/>
        <dbReference type="ChEBI" id="CHEBI:15378"/>
        <dbReference type="ChEBI" id="CHEBI:15379"/>
        <dbReference type="ChEBI" id="CHEBI:16240"/>
        <dbReference type="ChEBI" id="CHEBI:16301"/>
        <dbReference type="ChEBI" id="CHEBI:17632"/>
        <dbReference type="ChEBI" id="CHEBI:33190"/>
        <dbReference type="ChEBI" id="CHEBI:136067"/>
    </reaction>
</comment>
<dbReference type="InterPro" id="IPR004136">
    <property type="entry name" value="NMO"/>
</dbReference>
<accession>A0A5M3VVZ5</accession>
<protein>
    <recommendedName>
        <fullName evidence="8">Propionate 3-nitronate monooxygenase</fullName>
    </recommendedName>
</protein>
<dbReference type="GO" id="GO:0009636">
    <property type="term" value="P:response to toxic substance"/>
    <property type="evidence" value="ECO:0007669"/>
    <property type="project" value="UniProtKB-KW"/>
</dbReference>
<gene>
    <name evidence="11" type="ORF">Acor_06290</name>
</gene>
<evidence type="ECO:0000256" key="3">
    <source>
        <dbReference type="ARBA" id="ARBA00022575"/>
    </source>
</evidence>
<organism evidence="11 12">
    <name type="scientific">Acrocarpospora corrugata</name>
    <dbReference type="NCBI Taxonomy" id="35763"/>
    <lineage>
        <taxon>Bacteria</taxon>
        <taxon>Bacillati</taxon>
        <taxon>Actinomycetota</taxon>
        <taxon>Actinomycetes</taxon>
        <taxon>Streptosporangiales</taxon>
        <taxon>Streptosporangiaceae</taxon>
        <taxon>Acrocarpospora</taxon>
    </lineage>
</organism>
<keyword evidence="6" id="KW-0560">Oxidoreductase</keyword>
<dbReference type="PANTHER" id="PTHR42747">
    <property type="entry name" value="NITRONATE MONOOXYGENASE-RELATED"/>
    <property type="match status" value="1"/>
</dbReference>
<sequence length="349" mass="35684">MAHLREDHMHSTLSGLGLTIPLLAAPMAGGSGTPALVSAAAGAGGLGFLAAGYKPPQVLAEQIAALRAQGIPFGVNVFAPNAVPVDPGSYRRYADAIQGEAGRYGLRISGDDPVEDDDNWADKLDVLLADPVPLVSFTFGVPEQAVVTALRKAGTVVAQTVTSADEARQAAEAGADLLVVQASAAGGHSATLTPQRIPPPTPIAELLAQVGQAVQLPLLAAGGLATSADVAAVLHAGAQAAMVGTVLLRTDESGASAPHQAALADPAREATVVTRAFTGRPARSLRNRFIDRYSAEAPSGFPALHHLTSPLRKAAADDPEMVPLWAGTGHRQARSEPAHSTLARLTAQL</sequence>
<evidence type="ECO:0000256" key="8">
    <source>
        <dbReference type="ARBA" id="ARBA00031155"/>
    </source>
</evidence>
<dbReference type="Gene3D" id="3.20.20.70">
    <property type="entry name" value="Aldolase class I"/>
    <property type="match status" value="1"/>
</dbReference>
<dbReference type="EMBL" id="BLAD01000036">
    <property type="protein sequence ID" value="GER98567.1"/>
    <property type="molecule type" value="Genomic_DNA"/>
</dbReference>
<keyword evidence="3" id="KW-0216">Detoxification</keyword>
<comment type="similarity">
    <text evidence="2">Belongs to the nitronate monooxygenase family. NMO class I subfamily.</text>
</comment>
<evidence type="ECO:0000256" key="1">
    <source>
        <dbReference type="ARBA" id="ARBA00001917"/>
    </source>
</evidence>
<keyword evidence="5" id="KW-0288">FMN</keyword>